<dbReference type="SUPFAM" id="SSF64268">
    <property type="entry name" value="PX domain"/>
    <property type="match status" value="1"/>
</dbReference>
<evidence type="ECO:0000313" key="11">
    <source>
        <dbReference type="Proteomes" id="UP000054454"/>
    </source>
</evidence>
<reference evidence="11" key="1">
    <citation type="journal article" date="2016" name="Nat. Commun.">
        <title>Genome analysis of three Pneumocystis species reveals adaptation mechanisms to life exclusively in mammalian hosts.</title>
        <authorList>
            <person name="Ma L."/>
            <person name="Chen Z."/>
            <person name="Huang D.W."/>
            <person name="Kutty G."/>
            <person name="Ishihara M."/>
            <person name="Wang H."/>
            <person name="Abouelleil A."/>
            <person name="Bishop L."/>
            <person name="Davey E."/>
            <person name="Deng R."/>
            <person name="Deng X."/>
            <person name="Fan L."/>
            <person name="Fantoni G."/>
            <person name="Fitzgerald M."/>
            <person name="Gogineni E."/>
            <person name="Goldberg J.M."/>
            <person name="Handley G."/>
            <person name="Hu X."/>
            <person name="Huber C."/>
            <person name="Jiao X."/>
            <person name="Jones K."/>
            <person name="Levin J.Z."/>
            <person name="Liu Y."/>
            <person name="Macdonald P."/>
            <person name="Melnikov A."/>
            <person name="Raley C."/>
            <person name="Sassi M."/>
            <person name="Sherman B.T."/>
            <person name="Song X."/>
            <person name="Sykes S."/>
            <person name="Tran B."/>
            <person name="Walsh L."/>
            <person name="Xia Y."/>
            <person name="Yang J."/>
            <person name="Young S."/>
            <person name="Zeng Q."/>
            <person name="Zheng X."/>
            <person name="Stephens R."/>
            <person name="Nusbaum C."/>
            <person name="Birren B.W."/>
            <person name="Azadi P."/>
            <person name="Lempicki R.A."/>
            <person name="Cuomo C.A."/>
            <person name="Kovacs J.A."/>
        </authorList>
    </citation>
    <scope>NUCLEOTIDE SEQUENCE [LARGE SCALE GENOMIC DNA]</scope>
    <source>
        <strain evidence="11">B80</strain>
    </source>
</reference>
<dbReference type="InterPro" id="IPR051079">
    <property type="entry name" value="Sorting_Nexin_Autophagy"/>
</dbReference>
<dbReference type="GO" id="GO:0015031">
    <property type="term" value="P:protein transport"/>
    <property type="evidence" value="ECO:0007669"/>
    <property type="project" value="UniProtKB-KW"/>
</dbReference>
<dbReference type="GO" id="GO:0005829">
    <property type="term" value="C:cytosol"/>
    <property type="evidence" value="ECO:0007669"/>
    <property type="project" value="GOC"/>
</dbReference>
<dbReference type="Pfam" id="PF00787">
    <property type="entry name" value="PX"/>
    <property type="match status" value="1"/>
</dbReference>
<evidence type="ECO:0000256" key="4">
    <source>
        <dbReference type="ARBA" id="ARBA00022753"/>
    </source>
</evidence>
<sequence>MESIEKENTVFGESSQCRRSFFYESEQISTLNKTDEDSTEIESCRIEEAMCCHIHSILNSIYEEPIISIVDTEKIGENAGRRFITYKIRMKNLEVRRRYSEFESLRKSLSRLFPTLIVPPIPEKHSMYLTVSLSSVNKDGNFIIQRKRMLQVFLNRCAFHPILKRSHVFHCFLNEDIPWSQVLESPPISLLPQNILMAPPLNPCSPINSNIYQCLPIPPSTAKLSNIHNRDEIQFVEIERKIKDLQQFIGNDLVKINKSIMKHYEDLAYNFSELGAAYNILSISEIGELASGIERFGLANDLNCQSNHELVKNLDSVLSEPLKEFMQFHEVARSRLKYRYQKVLQYEIIVNILNQNKNILDALERSEMEAQKIESSLARLNNSESNLSTLNSDDLNEHEQTKQIIPTFIEKITGAVKGMIDVDSTTRKKNIEKIYEKISQLENALKITKKDANIVGQAIIEEFERFHGFIRKDYCELMINIGKCYIEWAKKNVKIWEDAKCLI</sequence>
<dbReference type="PANTHER" id="PTHR46979">
    <property type="entry name" value="SORTING NEXIN-41"/>
    <property type="match status" value="1"/>
</dbReference>
<dbReference type="InterPro" id="IPR036871">
    <property type="entry name" value="PX_dom_sf"/>
</dbReference>
<organism evidence="10 11">
    <name type="scientific">Pneumocystis carinii (strain B80)</name>
    <name type="common">Rat pneumocystis pneumonia agent</name>
    <name type="synonym">Pneumocystis carinii f. sp. carinii</name>
    <dbReference type="NCBI Taxonomy" id="1408658"/>
    <lineage>
        <taxon>Eukaryota</taxon>
        <taxon>Fungi</taxon>
        <taxon>Dikarya</taxon>
        <taxon>Ascomycota</taxon>
        <taxon>Taphrinomycotina</taxon>
        <taxon>Pneumocystomycetes</taxon>
        <taxon>Pneumocystaceae</taxon>
        <taxon>Pneumocystis</taxon>
    </lineage>
</organism>
<evidence type="ECO:0000256" key="8">
    <source>
        <dbReference type="ARBA" id="ARBA00023136"/>
    </source>
</evidence>
<gene>
    <name evidence="10" type="ORF">T552_01528</name>
</gene>
<comment type="subcellular location">
    <subcellularLocation>
        <location evidence="1">Endosome membrane</location>
        <topology evidence="1">Peripheral membrane protein</topology>
    </subcellularLocation>
</comment>
<dbReference type="GO" id="GO:0006914">
    <property type="term" value="P:autophagy"/>
    <property type="evidence" value="ECO:0007669"/>
    <property type="project" value="UniProtKB-KW"/>
</dbReference>
<dbReference type="VEuPathDB" id="FungiDB:T552_01528"/>
<dbReference type="PANTHER" id="PTHR46979:SF2">
    <property type="entry name" value="SORTING NEXIN-41"/>
    <property type="match status" value="1"/>
</dbReference>
<dbReference type="InterPro" id="IPR027267">
    <property type="entry name" value="AH/BAR_dom_sf"/>
</dbReference>
<dbReference type="SMART" id="SM00312">
    <property type="entry name" value="PX"/>
    <property type="match status" value="1"/>
</dbReference>
<evidence type="ECO:0000313" key="10">
    <source>
        <dbReference type="EMBL" id="KTW28900.1"/>
    </source>
</evidence>
<keyword evidence="5" id="KW-0653">Protein transport</keyword>
<keyword evidence="4" id="KW-0967">Endosome</keyword>
<dbReference type="Proteomes" id="UP000054454">
    <property type="component" value="Unassembled WGS sequence"/>
</dbReference>
<dbReference type="PROSITE" id="PS50195">
    <property type="entry name" value="PX"/>
    <property type="match status" value="1"/>
</dbReference>
<protein>
    <recommendedName>
        <fullName evidence="9">PX domain-containing protein</fullName>
    </recommendedName>
</protein>
<evidence type="ECO:0000259" key="9">
    <source>
        <dbReference type="PROSITE" id="PS50195"/>
    </source>
</evidence>
<proteinExistence type="inferred from homology"/>
<dbReference type="GeneID" id="28936313"/>
<evidence type="ECO:0000256" key="2">
    <source>
        <dbReference type="ARBA" id="ARBA00010883"/>
    </source>
</evidence>
<feature type="domain" description="PX" evidence="9">
    <location>
        <begin position="62"/>
        <end position="179"/>
    </location>
</feature>
<dbReference type="Gene3D" id="3.30.1520.10">
    <property type="entry name" value="Phox-like domain"/>
    <property type="match status" value="1"/>
</dbReference>
<dbReference type="OrthoDB" id="289314at2759"/>
<dbReference type="EMBL" id="LFVZ01000006">
    <property type="protein sequence ID" value="KTW28900.1"/>
    <property type="molecule type" value="Genomic_DNA"/>
</dbReference>
<keyword evidence="3" id="KW-0813">Transport</keyword>
<keyword evidence="6" id="KW-0072">Autophagy</keyword>
<dbReference type="InterPro" id="IPR044106">
    <property type="entry name" value="PX_Snx41/Atg20"/>
</dbReference>
<dbReference type="InterPro" id="IPR001683">
    <property type="entry name" value="PX_dom"/>
</dbReference>
<dbReference type="CDD" id="cd06867">
    <property type="entry name" value="PX_SNX41_42"/>
    <property type="match status" value="1"/>
</dbReference>
<dbReference type="GO" id="GO:0010008">
    <property type="term" value="C:endosome membrane"/>
    <property type="evidence" value="ECO:0007669"/>
    <property type="project" value="UniProtKB-SubCell"/>
</dbReference>
<evidence type="ECO:0000256" key="5">
    <source>
        <dbReference type="ARBA" id="ARBA00022927"/>
    </source>
</evidence>
<dbReference type="Gene3D" id="1.20.1270.60">
    <property type="entry name" value="Arfaptin homology (AH) domain/BAR domain"/>
    <property type="match status" value="1"/>
</dbReference>
<dbReference type="RefSeq" id="XP_018226267.1">
    <property type="nucleotide sequence ID" value="XM_018370110.1"/>
</dbReference>
<evidence type="ECO:0000256" key="6">
    <source>
        <dbReference type="ARBA" id="ARBA00023006"/>
    </source>
</evidence>
<name>A0A0W4ZKK0_PNEC8</name>
<dbReference type="GO" id="GO:0042147">
    <property type="term" value="P:retrograde transport, endosome to Golgi"/>
    <property type="evidence" value="ECO:0007669"/>
    <property type="project" value="InterPro"/>
</dbReference>
<dbReference type="AlphaFoldDB" id="A0A0W4ZKK0"/>
<evidence type="ECO:0000256" key="1">
    <source>
        <dbReference type="ARBA" id="ARBA00004481"/>
    </source>
</evidence>
<comment type="caution">
    <text evidence="10">The sequence shown here is derived from an EMBL/GenBank/DDBJ whole genome shotgun (WGS) entry which is preliminary data.</text>
</comment>
<accession>A0A0W4ZKK0</accession>
<comment type="similarity">
    <text evidence="2">Belongs to the sorting nexin family.</text>
</comment>
<evidence type="ECO:0000256" key="7">
    <source>
        <dbReference type="ARBA" id="ARBA00023121"/>
    </source>
</evidence>
<keyword evidence="7" id="KW-0446">Lipid-binding</keyword>
<dbReference type="GO" id="GO:0035091">
    <property type="term" value="F:phosphatidylinositol binding"/>
    <property type="evidence" value="ECO:0007669"/>
    <property type="project" value="InterPro"/>
</dbReference>
<evidence type="ECO:0000256" key="3">
    <source>
        <dbReference type="ARBA" id="ARBA00022448"/>
    </source>
</evidence>
<keyword evidence="11" id="KW-1185">Reference proteome</keyword>
<keyword evidence="8" id="KW-0472">Membrane</keyword>
<dbReference type="SUPFAM" id="SSF103657">
    <property type="entry name" value="BAR/IMD domain-like"/>
    <property type="match status" value="1"/>
</dbReference>